<dbReference type="Proteomes" id="UP000320239">
    <property type="component" value="Unassembled WGS sequence"/>
</dbReference>
<keyword evidence="1" id="KW-0378">Hydrolase</keyword>
<dbReference type="EMBL" id="VIWY01000006">
    <property type="protein sequence ID" value="TWG11504.1"/>
    <property type="molecule type" value="Genomic_DNA"/>
</dbReference>
<dbReference type="PANTHER" id="PTHR10272:SF0">
    <property type="entry name" value="PLATELET-ACTIVATING FACTOR ACETYLHYDROLASE"/>
    <property type="match status" value="1"/>
</dbReference>
<evidence type="ECO:0000313" key="4">
    <source>
        <dbReference type="EMBL" id="TWG11504.1"/>
    </source>
</evidence>
<dbReference type="Gene3D" id="3.40.50.1820">
    <property type="entry name" value="alpha/beta hydrolase"/>
    <property type="match status" value="1"/>
</dbReference>
<accession>A0A561VIU2</accession>
<evidence type="ECO:0000256" key="1">
    <source>
        <dbReference type="ARBA" id="ARBA00022801"/>
    </source>
</evidence>
<dbReference type="RefSeq" id="WP_122978127.1">
    <property type="nucleotide sequence ID" value="NZ_BOMX01000134.1"/>
</dbReference>
<dbReference type="OrthoDB" id="339159at2"/>
<dbReference type="SUPFAM" id="SSF53474">
    <property type="entry name" value="alpha/beta-Hydrolases"/>
    <property type="match status" value="1"/>
</dbReference>
<sequence>MNQPRHARPVISVRPVVLPAPGRGDDLQVRVTAPAAGGDLPVIVFSHGFGQSMDGYAPLTDHWSAQGFAVVQPTHLDARTLGLAPDDARHPDIWRHRVDDLVRVLDHLDLIEAAVPGLAGRLDRGRVAVAGHSWGAQTASMLLGARVLDAAGVPGPSRADARVRAGVLLALTGTGGDSLTPFAAEHFPFMHPDFTGLTTPSLLVAGDRDRSMLSVRGPEWFTEAYSLSPGVRSLLTLSGAEHSLGGITGYASTETTDESPERVALIQRVSVAFLRDRLHLADSAWARLGAALTTGTHPVGRLRSK</sequence>
<evidence type="ECO:0000313" key="5">
    <source>
        <dbReference type="Proteomes" id="UP000320239"/>
    </source>
</evidence>
<dbReference type="InterPro" id="IPR017395">
    <property type="entry name" value="Chlorophyllase-like"/>
</dbReference>
<dbReference type="GO" id="GO:0016042">
    <property type="term" value="P:lipid catabolic process"/>
    <property type="evidence" value="ECO:0007669"/>
    <property type="project" value="UniProtKB-KW"/>
</dbReference>
<protein>
    <submittedName>
        <fullName evidence="4">Chlorophyllase-like protein</fullName>
    </submittedName>
</protein>
<dbReference type="AlphaFoldDB" id="A0A561VIU2"/>
<gene>
    <name evidence="4" type="ORF">FHX34_106234</name>
</gene>
<dbReference type="GO" id="GO:0003847">
    <property type="term" value="F:1-alkyl-2-acetylglycerophosphocholine esterase activity"/>
    <property type="evidence" value="ECO:0007669"/>
    <property type="project" value="TreeGrafter"/>
</dbReference>
<dbReference type="PANTHER" id="PTHR10272">
    <property type="entry name" value="PLATELET-ACTIVATING FACTOR ACETYLHYDROLASE"/>
    <property type="match status" value="1"/>
</dbReference>
<evidence type="ECO:0000256" key="3">
    <source>
        <dbReference type="ARBA" id="ARBA00023098"/>
    </source>
</evidence>
<keyword evidence="5" id="KW-1185">Reference proteome</keyword>
<reference evidence="4 5" key="1">
    <citation type="submission" date="2019-06" db="EMBL/GenBank/DDBJ databases">
        <title>Sequencing the genomes of 1000 actinobacteria strains.</title>
        <authorList>
            <person name="Klenk H.-P."/>
        </authorList>
    </citation>
    <scope>NUCLEOTIDE SEQUENCE [LARGE SCALE GENOMIC DNA]</scope>
    <source>
        <strain evidence="4 5">DSM 43866</strain>
    </source>
</reference>
<keyword evidence="2" id="KW-0442">Lipid degradation</keyword>
<organism evidence="4 5">
    <name type="scientific">Actinoplanes teichomyceticus</name>
    <dbReference type="NCBI Taxonomy" id="1867"/>
    <lineage>
        <taxon>Bacteria</taxon>
        <taxon>Bacillati</taxon>
        <taxon>Actinomycetota</taxon>
        <taxon>Actinomycetes</taxon>
        <taxon>Micromonosporales</taxon>
        <taxon>Micromonosporaceae</taxon>
        <taxon>Actinoplanes</taxon>
    </lineage>
</organism>
<proteinExistence type="predicted"/>
<dbReference type="Pfam" id="PF07224">
    <property type="entry name" value="Chlorophyllase"/>
    <property type="match status" value="1"/>
</dbReference>
<name>A0A561VIU2_ACTTI</name>
<dbReference type="InterPro" id="IPR029058">
    <property type="entry name" value="AB_hydrolase_fold"/>
</dbReference>
<comment type="caution">
    <text evidence="4">The sequence shown here is derived from an EMBL/GenBank/DDBJ whole genome shotgun (WGS) entry which is preliminary data.</text>
</comment>
<keyword evidence="3" id="KW-0443">Lipid metabolism</keyword>
<evidence type="ECO:0000256" key="2">
    <source>
        <dbReference type="ARBA" id="ARBA00022963"/>
    </source>
</evidence>